<keyword evidence="2" id="KW-0808">Transferase</keyword>
<dbReference type="OrthoDB" id="7665907at2"/>
<dbReference type="PATRIC" id="fig|1354251.4.peg.2694"/>
<dbReference type="RefSeq" id="WP_064560044.1">
    <property type="nucleotide sequence ID" value="NZ_LXER01000020.1"/>
</dbReference>
<dbReference type="InterPro" id="IPR029044">
    <property type="entry name" value="Nucleotide-diphossugar_trans"/>
</dbReference>
<dbReference type="EMBL" id="LXER01000020">
    <property type="protein sequence ID" value="OAT31282.1"/>
    <property type="molecule type" value="Genomic_DNA"/>
</dbReference>
<dbReference type="InterPro" id="IPR050834">
    <property type="entry name" value="Glycosyltransf_2"/>
</dbReference>
<protein>
    <submittedName>
        <fullName evidence="2">Putative glycosyltransferase</fullName>
    </submittedName>
</protein>
<name>A0A1B7INN4_9ENTR</name>
<keyword evidence="3" id="KW-1185">Reference proteome</keyword>
<dbReference type="SUPFAM" id="SSF53448">
    <property type="entry name" value="Nucleotide-diphospho-sugar transferases"/>
    <property type="match status" value="1"/>
</dbReference>
<feature type="domain" description="Glycosyltransferase 2-like" evidence="1">
    <location>
        <begin position="5"/>
        <end position="104"/>
    </location>
</feature>
<comment type="caution">
    <text evidence="2">The sequence shown here is derived from an EMBL/GenBank/DDBJ whole genome shotgun (WGS) entry which is preliminary data.</text>
</comment>
<evidence type="ECO:0000313" key="2">
    <source>
        <dbReference type="EMBL" id="OAT31282.1"/>
    </source>
</evidence>
<dbReference type="Proteomes" id="UP000078410">
    <property type="component" value="Unassembled WGS sequence"/>
</dbReference>
<dbReference type="GO" id="GO:0016740">
    <property type="term" value="F:transferase activity"/>
    <property type="evidence" value="ECO:0007669"/>
    <property type="project" value="UniProtKB-KW"/>
</dbReference>
<dbReference type="Pfam" id="PF00535">
    <property type="entry name" value="Glycos_transf_2"/>
    <property type="match status" value="1"/>
</dbReference>
<dbReference type="Gene3D" id="3.90.550.10">
    <property type="entry name" value="Spore Coat Polysaccharide Biosynthesis Protein SpsA, Chain A"/>
    <property type="match status" value="1"/>
</dbReference>
<dbReference type="PANTHER" id="PTHR43685:SF2">
    <property type="entry name" value="GLYCOSYLTRANSFERASE 2-LIKE DOMAIN-CONTAINING PROTEIN"/>
    <property type="match status" value="1"/>
</dbReference>
<organism evidence="2 3">
    <name type="scientific">Buttiauxella brennerae ATCC 51605</name>
    <dbReference type="NCBI Taxonomy" id="1354251"/>
    <lineage>
        <taxon>Bacteria</taxon>
        <taxon>Pseudomonadati</taxon>
        <taxon>Pseudomonadota</taxon>
        <taxon>Gammaproteobacteria</taxon>
        <taxon>Enterobacterales</taxon>
        <taxon>Enterobacteriaceae</taxon>
        <taxon>Buttiauxella</taxon>
    </lineage>
</organism>
<evidence type="ECO:0000259" key="1">
    <source>
        <dbReference type="Pfam" id="PF00535"/>
    </source>
</evidence>
<sequence length="289" mass="32543">MKVTALIVTHNRLSRLQHCLAQVCNMDFHSIVVVNNASCDGTSEWLSAQSDERLKVLHLPENTGGAGGFSAGLNFLTTLDGWTHVCLFDDDAWPAPDWLDALASQPAADGYCSNVRDLHGKPCVMNLPFTRLPRTLWQTLSYLRNPAAWRPQQDQRSHVVSLSFVGACLTRHWLPALLEALEPRLFLYYDDLSAGVMLADQGASLRWCPELYFYHAVQPENKVSPQKRYFLTRNILWLPAFYPEGLWSPPVTILRLAFQLLAVLRTGPRRKGIAAWYRGMIDGLRGPGK</sequence>
<accession>A0A1B7INN4</accession>
<gene>
    <name evidence="2" type="ORF">M975_2613</name>
</gene>
<proteinExistence type="predicted"/>
<dbReference type="PANTHER" id="PTHR43685">
    <property type="entry name" value="GLYCOSYLTRANSFERASE"/>
    <property type="match status" value="1"/>
</dbReference>
<reference evidence="2 3" key="1">
    <citation type="submission" date="2016-04" db="EMBL/GenBank/DDBJ databases">
        <title>ATOL: Assembling a taxonomically balanced genome-scale reconstruction of the evolutionary history of the Enterobacteriaceae.</title>
        <authorList>
            <person name="Plunkett G.III."/>
            <person name="Neeno-Eckwall E.C."/>
            <person name="Glasner J.D."/>
            <person name="Perna N.T."/>
        </authorList>
    </citation>
    <scope>NUCLEOTIDE SEQUENCE [LARGE SCALE GENOMIC DNA]</scope>
    <source>
        <strain evidence="2 3">ATCC 51605</strain>
    </source>
</reference>
<dbReference type="InterPro" id="IPR001173">
    <property type="entry name" value="Glyco_trans_2-like"/>
</dbReference>
<evidence type="ECO:0000313" key="3">
    <source>
        <dbReference type="Proteomes" id="UP000078410"/>
    </source>
</evidence>
<dbReference type="AlphaFoldDB" id="A0A1B7INN4"/>